<dbReference type="CDD" id="cd07036">
    <property type="entry name" value="TPP_PYR_E1-PDHc-beta_like"/>
    <property type="match status" value="1"/>
</dbReference>
<dbReference type="InterPro" id="IPR029061">
    <property type="entry name" value="THDP-binding"/>
</dbReference>
<feature type="domain" description="Transketolase-like pyrimidine-binding" evidence="5">
    <location>
        <begin position="371"/>
        <end position="559"/>
    </location>
</feature>
<keyword evidence="4" id="KW-0786">Thiamine pyrophosphate</keyword>
<dbReference type="Gene3D" id="3.40.50.970">
    <property type="match status" value="2"/>
</dbReference>
<evidence type="ECO:0000256" key="4">
    <source>
        <dbReference type="ARBA" id="ARBA00023052"/>
    </source>
</evidence>
<dbReference type="SMART" id="SM00861">
    <property type="entry name" value="Transket_pyr"/>
    <property type="match status" value="1"/>
</dbReference>
<dbReference type="GO" id="GO:0016624">
    <property type="term" value="F:oxidoreductase activity, acting on the aldehyde or oxo group of donors, disulfide as acceptor"/>
    <property type="evidence" value="ECO:0007669"/>
    <property type="project" value="InterPro"/>
</dbReference>
<dbReference type="SUPFAM" id="SSF52922">
    <property type="entry name" value="TK C-terminal domain-like"/>
    <property type="match status" value="1"/>
</dbReference>
<evidence type="ECO:0000313" key="7">
    <source>
        <dbReference type="Proteomes" id="UP000709959"/>
    </source>
</evidence>
<evidence type="ECO:0000259" key="5">
    <source>
        <dbReference type="SMART" id="SM00861"/>
    </source>
</evidence>
<evidence type="ECO:0000256" key="1">
    <source>
        <dbReference type="ARBA" id="ARBA00001964"/>
    </source>
</evidence>
<dbReference type="SUPFAM" id="SSF52518">
    <property type="entry name" value="Thiamin diphosphate-binding fold (THDP-binding)"/>
    <property type="match status" value="2"/>
</dbReference>
<keyword evidence="3" id="KW-0560">Oxidoreductase</keyword>
<gene>
    <name evidence="6" type="ORF">IPN91_06700</name>
</gene>
<evidence type="ECO:0000256" key="2">
    <source>
        <dbReference type="ARBA" id="ARBA00003906"/>
    </source>
</evidence>
<dbReference type="EMBL" id="JADKCH010000004">
    <property type="protein sequence ID" value="MBK8572330.1"/>
    <property type="molecule type" value="Genomic_DNA"/>
</dbReference>
<sequence>MPDSSVQTAPATTLIREQRVRLYRTIYAARRIDDKEITGKRQNKVFFQINGVGHEAVQAAAALVFRPGHDWFFFYYRDRALAYGLGYTAKEMFLGSVGAVDDPASGGRQMPSHWGHKGLNIFTTSSPTGSQFLQAVGAVEAVVRAEQGGVSEQLGIKADEVALVTTGDGTCSQGEFWEAISNAVNLKAPVVFLVEDNGYAISTPSEVQYPGANVAALLQGYAQHGLLILDEVDGCDPIASYEALKLAAEYARSRKGPALVRAKVIRPYSHSLSDDEQLYKSKAQREAEAQRDPVITYAQRLVASGDLTEAQLQMLKEEVQAEIDAAWDEADAAARPEPGSYYRHLYSEEVDPTSAAFDTEHAAGDQEVGKKTMLDLINATLKHEMARDPRILVFGEDVADASREEILDEVKGKGGVFKTTHGLQKQFGAHRVFNTPLAEATIVGRGIGLAARGFKPVAEIQFFDYIWPAMQQLRDELANIRWRSNGAFKAPMVIRVPIAGYLMGGATYHSQCGESTFTHIPGLRVICPSNALDAAGLLRTAIRCDDPVLFLEPKHLYRQTHNKGNDPGPDFMIPFGKARTVREGADLSVITYGCTVHRAVQAAREAEKEGISVEIIDLRSLNPYDWAAIERTVKKTHRVIVAHEDTLSWGYGSEIAARIADELFFHLDAPVRRVAAKDTWVAYYPALEDEILPQPKDFLEAYRKLMAV</sequence>
<dbReference type="Proteomes" id="UP000709959">
    <property type="component" value="Unassembled WGS sequence"/>
</dbReference>
<dbReference type="PANTHER" id="PTHR43257:SF2">
    <property type="entry name" value="PYRUVATE DEHYDROGENASE E1 COMPONENT SUBUNIT BETA"/>
    <property type="match status" value="1"/>
</dbReference>
<dbReference type="InterPro" id="IPR033248">
    <property type="entry name" value="Transketolase_C"/>
</dbReference>
<comment type="caution">
    <text evidence="6">The sequence shown here is derived from an EMBL/GenBank/DDBJ whole genome shotgun (WGS) entry which is preliminary data.</text>
</comment>
<dbReference type="Pfam" id="PF02780">
    <property type="entry name" value="Transketolase_C"/>
    <property type="match status" value="1"/>
</dbReference>
<dbReference type="CDD" id="cd02000">
    <property type="entry name" value="TPP_E1_PDC_ADC_BCADC"/>
    <property type="match status" value="1"/>
</dbReference>
<evidence type="ECO:0000313" key="6">
    <source>
        <dbReference type="EMBL" id="MBK8572330.1"/>
    </source>
</evidence>
<comment type="cofactor">
    <cofactor evidence="1">
        <name>thiamine diphosphate</name>
        <dbReference type="ChEBI" id="CHEBI:58937"/>
    </cofactor>
</comment>
<dbReference type="InterPro" id="IPR001017">
    <property type="entry name" value="DH_E1"/>
</dbReference>
<dbReference type="FunFam" id="3.40.50.970:FF:000001">
    <property type="entry name" value="Pyruvate dehydrogenase E1 beta subunit"/>
    <property type="match status" value="1"/>
</dbReference>
<accession>A0A936K6N1</accession>
<reference evidence="6 7" key="1">
    <citation type="submission" date="2020-10" db="EMBL/GenBank/DDBJ databases">
        <title>Connecting structure to function with the recovery of over 1000 high-quality activated sludge metagenome-assembled genomes encoding full-length rRNA genes using long-read sequencing.</title>
        <authorList>
            <person name="Singleton C.M."/>
            <person name="Petriglieri F."/>
            <person name="Kristensen J.M."/>
            <person name="Kirkegaard R.H."/>
            <person name="Michaelsen T.Y."/>
            <person name="Andersen M.H."/>
            <person name="Karst S.M."/>
            <person name="Dueholm M.S."/>
            <person name="Nielsen P.H."/>
            <person name="Albertsen M."/>
        </authorList>
    </citation>
    <scope>NUCLEOTIDE SEQUENCE [LARGE SCALE GENOMIC DNA]</scope>
    <source>
        <strain evidence="6">OdNE_18-Q3-R46-58_MAXAC.008</strain>
    </source>
</reference>
<protein>
    <submittedName>
        <fullName evidence="6">Dehydrogenase E1 component subunit alpha/beta</fullName>
    </submittedName>
</protein>
<dbReference type="Pfam" id="PF02779">
    <property type="entry name" value="Transket_pyr"/>
    <property type="match status" value="1"/>
</dbReference>
<dbReference type="PANTHER" id="PTHR43257">
    <property type="entry name" value="PYRUVATE DEHYDROGENASE E1 COMPONENT BETA SUBUNIT"/>
    <property type="match status" value="1"/>
</dbReference>
<organism evidence="6 7">
    <name type="scientific">Candidatus Geothrix odensensis</name>
    <dbReference type="NCBI Taxonomy" id="2954440"/>
    <lineage>
        <taxon>Bacteria</taxon>
        <taxon>Pseudomonadati</taxon>
        <taxon>Acidobacteriota</taxon>
        <taxon>Holophagae</taxon>
        <taxon>Holophagales</taxon>
        <taxon>Holophagaceae</taxon>
        <taxon>Geothrix</taxon>
    </lineage>
</organism>
<dbReference type="Gene3D" id="3.40.50.920">
    <property type="match status" value="1"/>
</dbReference>
<dbReference type="AlphaFoldDB" id="A0A936K6N1"/>
<comment type="function">
    <text evidence="2">E1 component of the 2-oxoglutarate dehydrogenase (OGDH) complex which catalyzes the decarboxylation of 2-oxoglutarate, the first step in the conversion of 2-oxoglutarate to succinyl-CoA and CO(2).</text>
</comment>
<dbReference type="FunFam" id="3.40.50.920:FF:000001">
    <property type="entry name" value="Pyruvate dehydrogenase E1 beta subunit"/>
    <property type="match status" value="1"/>
</dbReference>
<proteinExistence type="predicted"/>
<name>A0A936K6N1_9BACT</name>
<dbReference type="InterPro" id="IPR005475">
    <property type="entry name" value="Transketolase-like_Pyr-bd"/>
</dbReference>
<dbReference type="InterPro" id="IPR009014">
    <property type="entry name" value="Transketo_C/PFOR_II"/>
</dbReference>
<dbReference type="Pfam" id="PF00676">
    <property type="entry name" value="E1_dh"/>
    <property type="match status" value="1"/>
</dbReference>
<evidence type="ECO:0000256" key="3">
    <source>
        <dbReference type="ARBA" id="ARBA00023002"/>
    </source>
</evidence>